<dbReference type="Proteomes" id="UP000799421">
    <property type="component" value="Unassembled WGS sequence"/>
</dbReference>
<feature type="transmembrane region" description="Helical" evidence="1">
    <location>
        <begin position="6"/>
        <end position="25"/>
    </location>
</feature>
<protein>
    <submittedName>
        <fullName evidence="2">Uncharacterized protein</fullName>
    </submittedName>
</protein>
<sequence>MPAISVWHGARTTAWTIGAIFLGYLRWFDKKMKFCSWWITFRRIFARSRTSNSATLPCRIKLSFDPQLSPSASINRWIKEQLRPGRPIGDANECPFLCTSSKTCSKWSSILCGLFLKNLSVLLVIGCA</sequence>
<dbReference type="EMBL" id="MU005983">
    <property type="protein sequence ID" value="KAF2860254.1"/>
    <property type="molecule type" value="Genomic_DNA"/>
</dbReference>
<name>A0A6A7BYG6_9PEZI</name>
<reference evidence="2" key="1">
    <citation type="journal article" date="2020" name="Stud. Mycol.">
        <title>101 Dothideomycetes genomes: a test case for predicting lifestyles and emergence of pathogens.</title>
        <authorList>
            <person name="Haridas S."/>
            <person name="Albert R."/>
            <person name="Binder M."/>
            <person name="Bloem J."/>
            <person name="Labutti K."/>
            <person name="Salamov A."/>
            <person name="Andreopoulos B."/>
            <person name="Baker S."/>
            <person name="Barry K."/>
            <person name="Bills G."/>
            <person name="Bluhm B."/>
            <person name="Cannon C."/>
            <person name="Castanera R."/>
            <person name="Culley D."/>
            <person name="Daum C."/>
            <person name="Ezra D."/>
            <person name="Gonzalez J."/>
            <person name="Henrissat B."/>
            <person name="Kuo A."/>
            <person name="Liang C."/>
            <person name="Lipzen A."/>
            <person name="Lutzoni F."/>
            <person name="Magnuson J."/>
            <person name="Mondo S."/>
            <person name="Nolan M."/>
            <person name="Ohm R."/>
            <person name="Pangilinan J."/>
            <person name="Park H.-J."/>
            <person name="Ramirez L."/>
            <person name="Alfaro M."/>
            <person name="Sun H."/>
            <person name="Tritt A."/>
            <person name="Yoshinaga Y."/>
            <person name="Zwiers L.-H."/>
            <person name="Turgeon B."/>
            <person name="Goodwin S."/>
            <person name="Spatafora J."/>
            <person name="Crous P."/>
            <person name="Grigoriev I."/>
        </authorList>
    </citation>
    <scope>NUCLEOTIDE SEQUENCE</scope>
    <source>
        <strain evidence="2">CBS 480.64</strain>
    </source>
</reference>
<evidence type="ECO:0000313" key="3">
    <source>
        <dbReference type="Proteomes" id="UP000799421"/>
    </source>
</evidence>
<keyword evidence="1" id="KW-1133">Transmembrane helix</keyword>
<evidence type="ECO:0000256" key="1">
    <source>
        <dbReference type="SAM" id="Phobius"/>
    </source>
</evidence>
<keyword evidence="1" id="KW-0472">Membrane</keyword>
<gene>
    <name evidence="2" type="ORF">K470DRAFT_286884</name>
</gene>
<organism evidence="2 3">
    <name type="scientific">Piedraia hortae CBS 480.64</name>
    <dbReference type="NCBI Taxonomy" id="1314780"/>
    <lineage>
        <taxon>Eukaryota</taxon>
        <taxon>Fungi</taxon>
        <taxon>Dikarya</taxon>
        <taxon>Ascomycota</taxon>
        <taxon>Pezizomycotina</taxon>
        <taxon>Dothideomycetes</taxon>
        <taxon>Dothideomycetidae</taxon>
        <taxon>Capnodiales</taxon>
        <taxon>Piedraiaceae</taxon>
        <taxon>Piedraia</taxon>
    </lineage>
</organism>
<keyword evidence="3" id="KW-1185">Reference proteome</keyword>
<evidence type="ECO:0000313" key="2">
    <source>
        <dbReference type="EMBL" id="KAF2860254.1"/>
    </source>
</evidence>
<accession>A0A6A7BYG6</accession>
<dbReference type="AlphaFoldDB" id="A0A6A7BYG6"/>
<keyword evidence="1" id="KW-0812">Transmembrane</keyword>
<proteinExistence type="predicted"/>